<feature type="compositionally biased region" description="Basic residues" evidence="1">
    <location>
        <begin position="131"/>
        <end position="141"/>
    </location>
</feature>
<feature type="compositionally biased region" description="Basic residues" evidence="1">
    <location>
        <begin position="329"/>
        <end position="338"/>
    </location>
</feature>
<feature type="compositionally biased region" description="Acidic residues" evidence="1">
    <location>
        <begin position="311"/>
        <end position="322"/>
    </location>
</feature>
<proteinExistence type="predicted"/>
<comment type="caution">
    <text evidence="3">The sequence shown here is derived from an EMBL/GenBank/DDBJ whole genome shotgun (WGS) entry which is preliminary data.</text>
</comment>
<feature type="compositionally biased region" description="Basic and acidic residues" evidence="1">
    <location>
        <begin position="53"/>
        <end position="74"/>
    </location>
</feature>
<gene>
    <name evidence="3" type="ORF">SLS59_001711</name>
</gene>
<name>A0ABR3RY45_9PLEO</name>
<feature type="compositionally biased region" description="Low complexity" evidence="1">
    <location>
        <begin position="75"/>
        <end position="102"/>
    </location>
</feature>
<feature type="region of interest" description="Disordered" evidence="1">
    <location>
        <begin position="496"/>
        <end position="628"/>
    </location>
</feature>
<keyword evidence="4" id="KW-1185">Reference proteome</keyword>
<feature type="domain" description="PWWP" evidence="2">
    <location>
        <begin position="152"/>
        <end position="223"/>
    </location>
</feature>
<dbReference type="PROSITE" id="PS50812">
    <property type="entry name" value="PWWP"/>
    <property type="match status" value="1"/>
</dbReference>
<feature type="region of interest" description="Disordered" evidence="1">
    <location>
        <begin position="1"/>
        <end position="144"/>
    </location>
</feature>
<dbReference type="EMBL" id="JAKIXB020000004">
    <property type="protein sequence ID" value="KAL1609346.1"/>
    <property type="molecule type" value="Genomic_DNA"/>
</dbReference>
<evidence type="ECO:0000256" key="1">
    <source>
        <dbReference type="SAM" id="MobiDB-lite"/>
    </source>
</evidence>
<feature type="compositionally biased region" description="Basic and acidic residues" evidence="1">
    <location>
        <begin position="284"/>
        <end position="299"/>
    </location>
</feature>
<dbReference type="SUPFAM" id="SSF63748">
    <property type="entry name" value="Tudor/PWWP/MBT"/>
    <property type="match status" value="1"/>
</dbReference>
<dbReference type="InterPro" id="IPR000313">
    <property type="entry name" value="PWWP_dom"/>
</dbReference>
<reference evidence="3 4" key="1">
    <citation type="submission" date="2024-02" db="EMBL/GenBank/DDBJ databases">
        <title>De novo assembly and annotation of 12 fungi associated with fruit tree decline syndrome in Ontario, Canada.</title>
        <authorList>
            <person name="Sulman M."/>
            <person name="Ellouze W."/>
            <person name="Ilyukhin E."/>
        </authorList>
    </citation>
    <scope>NUCLEOTIDE SEQUENCE [LARGE SCALE GENOMIC DNA]</scope>
    <source>
        <strain evidence="3 4">M97-236</strain>
    </source>
</reference>
<feature type="compositionally biased region" description="Low complexity" evidence="1">
    <location>
        <begin position="352"/>
        <end position="364"/>
    </location>
</feature>
<feature type="compositionally biased region" description="Basic and acidic residues" evidence="1">
    <location>
        <begin position="515"/>
        <end position="560"/>
    </location>
</feature>
<dbReference type="Gene3D" id="2.30.30.140">
    <property type="match status" value="1"/>
</dbReference>
<organism evidence="3 4">
    <name type="scientific">Nothophoma quercina</name>
    <dbReference type="NCBI Taxonomy" id="749835"/>
    <lineage>
        <taxon>Eukaryota</taxon>
        <taxon>Fungi</taxon>
        <taxon>Dikarya</taxon>
        <taxon>Ascomycota</taxon>
        <taxon>Pezizomycotina</taxon>
        <taxon>Dothideomycetes</taxon>
        <taxon>Pleosporomycetidae</taxon>
        <taxon>Pleosporales</taxon>
        <taxon>Pleosporineae</taxon>
        <taxon>Didymellaceae</taxon>
        <taxon>Nothophoma</taxon>
    </lineage>
</organism>
<evidence type="ECO:0000259" key="2">
    <source>
        <dbReference type="PROSITE" id="PS50812"/>
    </source>
</evidence>
<protein>
    <recommendedName>
        <fullName evidence="2">PWWP domain-containing protein</fullName>
    </recommendedName>
</protein>
<feature type="compositionally biased region" description="Low complexity" evidence="1">
    <location>
        <begin position="1"/>
        <end position="37"/>
    </location>
</feature>
<dbReference type="Pfam" id="PF00855">
    <property type="entry name" value="PWWP"/>
    <property type="match status" value="1"/>
</dbReference>
<feature type="compositionally biased region" description="Polar residues" evidence="1">
    <location>
        <begin position="103"/>
        <end position="116"/>
    </location>
</feature>
<accession>A0ABR3RY45</accession>
<feature type="region of interest" description="Disordered" evidence="1">
    <location>
        <begin position="280"/>
        <end position="401"/>
    </location>
</feature>
<evidence type="ECO:0000313" key="3">
    <source>
        <dbReference type="EMBL" id="KAL1609346.1"/>
    </source>
</evidence>
<sequence>MADEATTPATTEPTTSTEIPTRPADAAAEPAVAGAKPAEGDAVIATEGVAEVSEEKKTEEVTTAKEETTADAKPDTAAAGNETDAAPAVEPTAEPAAEPVDASATNGTATTPAKKTNNGKRKSVGGVPEHKTKKTPAKGKKKAPELRLDAQPGDMYMVAMRGYQPWPVIVCDEEMLPESLLSKRPVSAKRIDGTYREDFLEGGKNAKDRRYPIMFLGTNEFAWQVNTELLTFDVEDVKKDVESGNSAKKNKALWSAYEIAAEGHDLAYFKGMLASHEAALQEDAEQREAKEAEKAAKKEKAAKRKSTAAADTDDVEMEDAGDDAAPSAKKAKATKKRKKEDDGSDGGEPAAKTPKTTKLKLNNKTPKEGSTAKPKKETKPKKKVEEAAPVELEEPPMTAEERLLKREKQILYLRHRLQKGFLSRDQAPKDEDMANMADYLKQLEAHEDLEAEIIKKTKVHKVLKAIIKLDNIPKEEEHRFKQRSAELLNKWNSALASADGESAEKTTPVATNGAKADDEKSESAKAETPAVEKKEEAKEEPKEETTEETKPEPTEEKKDEAPEEDAPKEETSVAPAVAEPADKDGDVSMADVEATKEAPAIVDAPNPEGVNSTTTENKDAETAAATTS</sequence>
<evidence type="ECO:0000313" key="4">
    <source>
        <dbReference type="Proteomes" id="UP001521222"/>
    </source>
</evidence>
<dbReference type="Proteomes" id="UP001521222">
    <property type="component" value="Unassembled WGS sequence"/>
</dbReference>